<evidence type="ECO:0000256" key="1">
    <source>
        <dbReference type="SAM" id="MobiDB-lite"/>
    </source>
</evidence>
<name>A0A1C4X5R0_9ACTN</name>
<feature type="compositionally biased region" description="Low complexity" evidence="1">
    <location>
        <begin position="61"/>
        <end position="73"/>
    </location>
</feature>
<reference evidence="2 3" key="1">
    <citation type="submission" date="2016-06" db="EMBL/GenBank/DDBJ databases">
        <authorList>
            <person name="Kjaerup R.B."/>
            <person name="Dalgaard T.S."/>
            <person name="Juul-Madsen H.R."/>
        </authorList>
    </citation>
    <scope>NUCLEOTIDE SEQUENCE [LARGE SCALE GENOMIC DNA]</scope>
    <source>
        <strain evidence="2 3">DSM 43821</strain>
    </source>
</reference>
<sequence length="264" mass="27291">MIVASLLLILVAVVLLVVGLADGSSTLLISSIAASLLAAVALVAGARQVAATKATTDRPGPRAGRGFAGTPRGTTPPEPYAPVESEIPVQHVPTTSGTGGDGWRQPPEPPVTGDADPWEPQAESPWDSDSVAARRAPDADPAWQATSTAGRSRDVDDAGPWDSVSPAPGPWRDGAAGGWAAEQAEVDDEPEAQDVSPADAAWVARLDTEVRVVDGRPRYHLRSCLHLLGRDDEPLPVAEAVSLGFTPCADCAPNTTLLADTRPG</sequence>
<proteinExistence type="predicted"/>
<organism evidence="2 3">
    <name type="scientific">Micromonospora purpureochromogenes</name>
    <dbReference type="NCBI Taxonomy" id="47872"/>
    <lineage>
        <taxon>Bacteria</taxon>
        <taxon>Bacillati</taxon>
        <taxon>Actinomycetota</taxon>
        <taxon>Actinomycetes</taxon>
        <taxon>Micromonosporales</taxon>
        <taxon>Micromonosporaceae</taxon>
        <taxon>Micromonospora</taxon>
    </lineage>
</organism>
<gene>
    <name evidence="2" type="ORF">GA0074696_2355</name>
</gene>
<feature type="region of interest" description="Disordered" evidence="1">
    <location>
        <begin position="51"/>
        <end position="197"/>
    </location>
</feature>
<accession>A0A1C4X5R0</accession>
<evidence type="ECO:0000313" key="3">
    <source>
        <dbReference type="Proteomes" id="UP000198228"/>
    </source>
</evidence>
<dbReference type="EMBL" id="LT607410">
    <property type="protein sequence ID" value="SCF03765.1"/>
    <property type="molecule type" value="Genomic_DNA"/>
</dbReference>
<dbReference type="Proteomes" id="UP000198228">
    <property type="component" value="Chromosome I"/>
</dbReference>
<protein>
    <submittedName>
        <fullName evidence="2">Uncharacterized protein</fullName>
    </submittedName>
</protein>
<evidence type="ECO:0000313" key="2">
    <source>
        <dbReference type="EMBL" id="SCF03765.1"/>
    </source>
</evidence>
<dbReference type="AlphaFoldDB" id="A0A1C4X5R0"/>